<proteinExistence type="predicted"/>
<feature type="compositionally biased region" description="Pro residues" evidence="1">
    <location>
        <begin position="135"/>
        <end position="150"/>
    </location>
</feature>
<feature type="compositionally biased region" description="Pro residues" evidence="1">
    <location>
        <begin position="93"/>
        <end position="120"/>
    </location>
</feature>
<gene>
    <name evidence="3" type="ORF">ACFQ4H_03720</name>
</gene>
<dbReference type="RefSeq" id="WP_377566931.1">
    <property type="nucleotide sequence ID" value="NZ_JBHTMP010000003.1"/>
</dbReference>
<feature type="compositionally biased region" description="Basic and acidic residues" evidence="1">
    <location>
        <begin position="162"/>
        <end position="173"/>
    </location>
</feature>
<dbReference type="Proteomes" id="UP001597260">
    <property type="component" value="Unassembled WGS sequence"/>
</dbReference>
<keyword evidence="2" id="KW-0472">Membrane</keyword>
<dbReference type="EMBL" id="JBHTMP010000003">
    <property type="protein sequence ID" value="MFD1320194.1"/>
    <property type="molecule type" value="Genomic_DNA"/>
</dbReference>
<evidence type="ECO:0000256" key="1">
    <source>
        <dbReference type="SAM" id="MobiDB-lite"/>
    </source>
</evidence>
<feature type="region of interest" description="Disordered" evidence="1">
    <location>
        <begin position="35"/>
        <end position="173"/>
    </location>
</feature>
<sequence length="173" mass="18089">MDRQVAALFGGIVAVGLGPAVWLGGTLFRVEPDYGRPVPMVTQLPTESPTTRQEQTSDPLPTVPAGPVRGGPGLYPTETPLLDDPGHSSTPAPTGPVSPTPEPTSPAPESPSPSTSPSPRDPASEHPRPGRPRPGRPGPERPGPGHPGPGQPSGGWSSWPWHSERQPDHHRGR</sequence>
<comment type="caution">
    <text evidence="3">The sequence shown here is derived from an EMBL/GenBank/DDBJ whole genome shotgun (WGS) entry which is preliminary data.</text>
</comment>
<keyword evidence="2" id="KW-1133">Transmembrane helix</keyword>
<feature type="transmembrane region" description="Helical" evidence="2">
    <location>
        <begin position="6"/>
        <end position="28"/>
    </location>
</feature>
<name>A0ABW3Y7J3_9ACTN</name>
<evidence type="ECO:0000313" key="4">
    <source>
        <dbReference type="Proteomes" id="UP001597260"/>
    </source>
</evidence>
<keyword evidence="2" id="KW-0812">Transmembrane</keyword>
<accession>A0ABW3Y7J3</accession>
<feature type="compositionally biased region" description="Polar residues" evidence="1">
    <location>
        <begin position="43"/>
        <end position="59"/>
    </location>
</feature>
<organism evidence="3 4">
    <name type="scientific">Micromonospora sonneratiae</name>
    <dbReference type="NCBI Taxonomy" id="1184706"/>
    <lineage>
        <taxon>Bacteria</taxon>
        <taxon>Bacillati</taxon>
        <taxon>Actinomycetota</taxon>
        <taxon>Actinomycetes</taxon>
        <taxon>Micromonosporales</taxon>
        <taxon>Micromonosporaceae</taxon>
        <taxon>Micromonospora</taxon>
    </lineage>
</organism>
<protein>
    <submittedName>
        <fullName evidence="3">Uncharacterized protein</fullName>
    </submittedName>
</protein>
<evidence type="ECO:0000256" key="2">
    <source>
        <dbReference type="SAM" id="Phobius"/>
    </source>
</evidence>
<evidence type="ECO:0000313" key="3">
    <source>
        <dbReference type="EMBL" id="MFD1320194.1"/>
    </source>
</evidence>
<reference evidence="4" key="1">
    <citation type="journal article" date="2019" name="Int. J. Syst. Evol. Microbiol.">
        <title>The Global Catalogue of Microorganisms (GCM) 10K type strain sequencing project: providing services to taxonomists for standard genome sequencing and annotation.</title>
        <authorList>
            <consortium name="The Broad Institute Genomics Platform"/>
            <consortium name="The Broad Institute Genome Sequencing Center for Infectious Disease"/>
            <person name="Wu L."/>
            <person name="Ma J."/>
        </authorList>
    </citation>
    <scope>NUCLEOTIDE SEQUENCE [LARGE SCALE GENOMIC DNA]</scope>
    <source>
        <strain evidence="4">JCM 31037</strain>
    </source>
</reference>
<keyword evidence="4" id="KW-1185">Reference proteome</keyword>